<dbReference type="Gene3D" id="1.10.530.10">
    <property type="match status" value="1"/>
</dbReference>
<organism evidence="3 4">
    <name type="scientific">Calycina marina</name>
    <dbReference type="NCBI Taxonomy" id="1763456"/>
    <lineage>
        <taxon>Eukaryota</taxon>
        <taxon>Fungi</taxon>
        <taxon>Dikarya</taxon>
        <taxon>Ascomycota</taxon>
        <taxon>Pezizomycotina</taxon>
        <taxon>Leotiomycetes</taxon>
        <taxon>Helotiales</taxon>
        <taxon>Pezizellaceae</taxon>
        <taxon>Calycina</taxon>
    </lineage>
</organism>
<feature type="signal peptide" evidence="1">
    <location>
        <begin position="1"/>
        <end position="17"/>
    </location>
</feature>
<dbReference type="Pfam" id="PF01476">
    <property type="entry name" value="LysM"/>
    <property type="match status" value="1"/>
</dbReference>
<dbReference type="AlphaFoldDB" id="A0A9P7Z6W9"/>
<dbReference type="OrthoDB" id="1193027at2759"/>
<keyword evidence="4" id="KW-1185">Reference proteome</keyword>
<gene>
    <name evidence="3" type="ORF">BJ878DRAFT_417994</name>
</gene>
<dbReference type="InterPro" id="IPR036779">
    <property type="entry name" value="LysM_dom_sf"/>
</dbReference>
<evidence type="ECO:0000259" key="2">
    <source>
        <dbReference type="PROSITE" id="PS51782"/>
    </source>
</evidence>
<comment type="caution">
    <text evidence="3">The sequence shown here is derived from an EMBL/GenBank/DDBJ whole genome shotgun (WGS) entry which is preliminary data.</text>
</comment>
<dbReference type="Proteomes" id="UP000887226">
    <property type="component" value="Unassembled WGS sequence"/>
</dbReference>
<evidence type="ECO:0000313" key="3">
    <source>
        <dbReference type="EMBL" id="KAG9245988.1"/>
    </source>
</evidence>
<proteinExistence type="predicted"/>
<keyword evidence="1" id="KW-0732">Signal</keyword>
<reference evidence="3" key="1">
    <citation type="journal article" date="2021" name="IMA Fungus">
        <title>Genomic characterization of three marine fungi, including Emericellopsis atlantica sp. nov. with signatures of a generalist lifestyle and marine biomass degradation.</title>
        <authorList>
            <person name="Hagestad O.C."/>
            <person name="Hou L."/>
            <person name="Andersen J.H."/>
            <person name="Hansen E.H."/>
            <person name="Altermark B."/>
            <person name="Li C."/>
            <person name="Kuhnert E."/>
            <person name="Cox R.J."/>
            <person name="Crous P.W."/>
            <person name="Spatafora J.W."/>
            <person name="Lail K."/>
            <person name="Amirebrahimi M."/>
            <person name="Lipzen A."/>
            <person name="Pangilinan J."/>
            <person name="Andreopoulos W."/>
            <person name="Hayes R.D."/>
            <person name="Ng V."/>
            <person name="Grigoriev I.V."/>
            <person name="Jackson S.A."/>
            <person name="Sutton T.D.S."/>
            <person name="Dobson A.D.W."/>
            <person name="Rama T."/>
        </authorList>
    </citation>
    <scope>NUCLEOTIDE SEQUENCE</scope>
    <source>
        <strain evidence="3">TRa3180A</strain>
    </source>
</reference>
<dbReference type="CDD" id="cd00118">
    <property type="entry name" value="LysM"/>
    <property type="match status" value="1"/>
</dbReference>
<accession>A0A9P7Z6W9</accession>
<dbReference type="Gene3D" id="3.10.350.10">
    <property type="entry name" value="LysM domain"/>
    <property type="match status" value="1"/>
</dbReference>
<dbReference type="InterPro" id="IPR018392">
    <property type="entry name" value="LysM"/>
</dbReference>
<sequence>MFTNAVISAILASSALAAPVVIERSVVACTNSAAFSNVRGGCVTSVNDNDGIGAGADVYTYYQGAATAFPAKTSWVSFDQMFTANQVNMAVSCGNNGWGANDSPAEIADIRAGIEAVAAASGVDHRFILATIMQESVGCVRAPTTNNGVTNPGLMQSHDGSTYNAANAAASIQQMIVDGTEGTSSGGGLTEGLNTYGEVYSAARVYNSGSIASSGNLSDGNGAVACYVSDIANRLTGWVNGASTCGTTVTTPSSECSYTVVATNTCYEIWMEFGITEAQLYLYNPSLDAACDLQIGQVLTVC</sequence>
<evidence type="ECO:0000313" key="4">
    <source>
        <dbReference type="Proteomes" id="UP000887226"/>
    </source>
</evidence>
<feature type="chain" id="PRO_5040256273" description="LysM domain-containing protein" evidence="1">
    <location>
        <begin position="18"/>
        <end position="302"/>
    </location>
</feature>
<dbReference type="PROSITE" id="PS51782">
    <property type="entry name" value="LYSM"/>
    <property type="match status" value="1"/>
</dbReference>
<dbReference type="SUPFAM" id="SSF54106">
    <property type="entry name" value="LysM domain"/>
    <property type="match status" value="1"/>
</dbReference>
<evidence type="ECO:0000256" key="1">
    <source>
        <dbReference type="SAM" id="SignalP"/>
    </source>
</evidence>
<feature type="domain" description="LysM" evidence="2">
    <location>
        <begin position="256"/>
        <end position="301"/>
    </location>
</feature>
<name>A0A9P7Z6W9_9HELO</name>
<dbReference type="EMBL" id="MU253822">
    <property type="protein sequence ID" value="KAG9245988.1"/>
    <property type="molecule type" value="Genomic_DNA"/>
</dbReference>
<protein>
    <recommendedName>
        <fullName evidence="2">LysM domain-containing protein</fullName>
    </recommendedName>
</protein>